<dbReference type="PROSITE" id="PS51782">
    <property type="entry name" value="LYSM"/>
    <property type="match status" value="1"/>
</dbReference>
<dbReference type="Proteomes" id="UP000245506">
    <property type="component" value="Unassembled WGS sequence"/>
</dbReference>
<dbReference type="OrthoDB" id="9795421at2"/>
<reference evidence="4 5" key="1">
    <citation type="submission" date="2018-05" db="EMBL/GenBank/DDBJ databases">
        <title>Leucothrix arctica sp. nov., isolated from Arctic seawater.</title>
        <authorList>
            <person name="Choi A."/>
            <person name="Baek K."/>
        </authorList>
    </citation>
    <scope>NUCLEOTIDE SEQUENCE [LARGE SCALE GENOMIC DNA]</scope>
    <source>
        <strain evidence="4 5">IMCC9719</strain>
    </source>
</reference>
<dbReference type="RefSeq" id="WP_109822364.1">
    <property type="nucleotide sequence ID" value="NZ_QGKL01000015.1"/>
</dbReference>
<comment type="caution">
    <text evidence="4">The sequence shown here is derived from an EMBL/GenBank/DDBJ whole genome shotgun (WGS) entry which is preliminary data.</text>
</comment>
<dbReference type="AlphaFoldDB" id="A0A317CHH2"/>
<name>A0A317CHH2_9GAMM</name>
<feature type="signal peptide" evidence="2">
    <location>
        <begin position="1"/>
        <end position="24"/>
    </location>
</feature>
<accession>A0A317CHH2</accession>
<feature type="compositionally biased region" description="Basic residues" evidence="1">
    <location>
        <begin position="65"/>
        <end position="74"/>
    </location>
</feature>
<dbReference type="InterPro" id="IPR036779">
    <property type="entry name" value="LysM_dom_sf"/>
</dbReference>
<feature type="region of interest" description="Disordered" evidence="1">
    <location>
        <begin position="47"/>
        <end position="74"/>
    </location>
</feature>
<feature type="chain" id="PRO_5016266825" description="LysM domain-containing protein" evidence="2">
    <location>
        <begin position="25"/>
        <end position="124"/>
    </location>
</feature>
<proteinExistence type="predicted"/>
<dbReference type="Pfam" id="PF01476">
    <property type="entry name" value="LysM"/>
    <property type="match status" value="1"/>
</dbReference>
<dbReference type="InterPro" id="IPR018392">
    <property type="entry name" value="LysM"/>
</dbReference>
<evidence type="ECO:0000256" key="1">
    <source>
        <dbReference type="SAM" id="MobiDB-lite"/>
    </source>
</evidence>
<dbReference type="SMART" id="SM00257">
    <property type="entry name" value="LysM"/>
    <property type="match status" value="1"/>
</dbReference>
<evidence type="ECO:0000313" key="5">
    <source>
        <dbReference type="Proteomes" id="UP000245506"/>
    </source>
</evidence>
<dbReference type="EMBL" id="QGKL01000015">
    <property type="protein sequence ID" value="PWQ97998.1"/>
    <property type="molecule type" value="Genomic_DNA"/>
</dbReference>
<evidence type="ECO:0000259" key="3">
    <source>
        <dbReference type="PROSITE" id="PS51782"/>
    </source>
</evidence>
<organism evidence="4 5">
    <name type="scientific">Leucothrix arctica</name>
    <dbReference type="NCBI Taxonomy" id="1481894"/>
    <lineage>
        <taxon>Bacteria</taxon>
        <taxon>Pseudomonadati</taxon>
        <taxon>Pseudomonadota</taxon>
        <taxon>Gammaproteobacteria</taxon>
        <taxon>Thiotrichales</taxon>
        <taxon>Thiotrichaceae</taxon>
        <taxon>Leucothrix</taxon>
    </lineage>
</organism>
<dbReference type="CDD" id="cd00118">
    <property type="entry name" value="LysM"/>
    <property type="match status" value="1"/>
</dbReference>
<evidence type="ECO:0000313" key="4">
    <source>
        <dbReference type="EMBL" id="PWQ97998.1"/>
    </source>
</evidence>
<evidence type="ECO:0000256" key="2">
    <source>
        <dbReference type="SAM" id="SignalP"/>
    </source>
</evidence>
<gene>
    <name evidence="4" type="ORF">DKT75_05145</name>
</gene>
<keyword evidence="2" id="KW-0732">Signal</keyword>
<feature type="compositionally biased region" description="Basic residues" evidence="1">
    <location>
        <begin position="47"/>
        <end position="57"/>
    </location>
</feature>
<keyword evidence="5" id="KW-1185">Reference proteome</keyword>
<dbReference type="Gene3D" id="3.10.350.10">
    <property type="entry name" value="LysM domain"/>
    <property type="match status" value="1"/>
</dbReference>
<protein>
    <recommendedName>
        <fullName evidence="3">LysM domain-containing protein</fullName>
    </recommendedName>
</protein>
<sequence>MKSIKIATLAILSVGLLTATTAFSAPKVSSDGFLVLTVEEVAKAKPKPRAVKQAKRSTRTERTTRVKRTATKSKKARFYRVRSGDTLTRIAAKTGVRFTTLVRLNRLYGSKKNRINAGQRLRLR</sequence>
<dbReference type="SUPFAM" id="SSF54106">
    <property type="entry name" value="LysM domain"/>
    <property type="match status" value="1"/>
</dbReference>
<feature type="domain" description="LysM" evidence="3">
    <location>
        <begin position="77"/>
        <end position="123"/>
    </location>
</feature>